<dbReference type="GO" id="GO:0032259">
    <property type="term" value="P:methylation"/>
    <property type="evidence" value="ECO:0007669"/>
    <property type="project" value="UniProtKB-KW"/>
</dbReference>
<gene>
    <name evidence="2" type="ORF">AXF17_05570</name>
</gene>
<dbReference type="PANTHER" id="PTHR43591">
    <property type="entry name" value="METHYLTRANSFERASE"/>
    <property type="match status" value="1"/>
</dbReference>
<evidence type="ECO:0000259" key="1">
    <source>
        <dbReference type="Pfam" id="PF08241"/>
    </source>
</evidence>
<reference evidence="3" key="1">
    <citation type="submission" date="2016-05" db="EMBL/GenBank/DDBJ databases">
        <authorList>
            <person name="Holder M.E."/>
            <person name="Ajami N.J."/>
            <person name="Petrosino J.F."/>
        </authorList>
    </citation>
    <scope>NUCLEOTIDE SEQUENCE [LARGE SCALE GENOMIC DNA]</scope>
    <source>
        <strain evidence="3">ATCC 700696</strain>
    </source>
</reference>
<organism evidence="2 3">
    <name type="scientific">Mogibacterium pumilum</name>
    <dbReference type="NCBI Taxonomy" id="86332"/>
    <lineage>
        <taxon>Bacteria</taxon>
        <taxon>Bacillati</taxon>
        <taxon>Bacillota</taxon>
        <taxon>Clostridia</taxon>
        <taxon>Peptostreptococcales</taxon>
        <taxon>Anaerovoracaceae</taxon>
        <taxon>Mogibacterium</taxon>
    </lineage>
</organism>
<protein>
    <submittedName>
        <fullName evidence="2">SAM-dependent methyltransferase</fullName>
    </submittedName>
</protein>
<dbReference type="EMBL" id="CP016199">
    <property type="protein sequence ID" value="ASS37948.1"/>
    <property type="molecule type" value="Genomic_DNA"/>
</dbReference>
<dbReference type="Pfam" id="PF08241">
    <property type="entry name" value="Methyltransf_11"/>
    <property type="match status" value="1"/>
</dbReference>
<keyword evidence="2" id="KW-0808">Transferase</keyword>
<keyword evidence="2" id="KW-0489">Methyltransferase</keyword>
<name>A0A223ASI8_9FIRM</name>
<dbReference type="InterPro" id="IPR013216">
    <property type="entry name" value="Methyltransf_11"/>
</dbReference>
<dbReference type="SUPFAM" id="SSF53335">
    <property type="entry name" value="S-adenosyl-L-methionine-dependent methyltransferases"/>
    <property type="match status" value="1"/>
</dbReference>
<proteinExistence type="predicted"/>
<dbReference type="InterPro" id="IPR029063">
    <property type="entry name" value="SAM-dependent_MTases_sf"/>
</dbReference>
<dbReference type="OrthoDB" id="9808140at2"/>
<keyword evidence="3" id="KW-1185">Reference proteome</keyword>
<evidence type="ECO:0000313" key="2">
    <source>
        <dbReference type="EMBL" id="ASS37948.1"/>
    </source>
</evidence>
<feature type="domain" description="Methyltransferase type 11" evidence="1">
    <location>
        <begin position="40"/>
        <end position="134"/>
    </location>
</feature>
<evidence type="ECO:0000313" key="3">
    <source>
        <dbReference type="Proteomes" id="UP000214689"/>
    </source>
</evidence>
<dbReference type="GO" id="GO:0008757">
    <property type="term" value="F:S-adenosylmethionine-dependent methyltransferase activity"/>
    <property type="evidence" value="ECO:0007669"/>
    <property type="project" value="InterPro"/>
</dbReference>
<dbReference type="Proteomes" id="UP000214689">
    <property type="component" value="Chromosome"/>
</dbReference>
<dbReference type="AlphaFoldDB" id="A0A223ASI8"/>
<sequence>MFWDNVAGVYDIFVKVINRRTHNELKGIVGKYIEPHDKVLECAAGTGMLSAVIAERCDMLVATDFAPKMIKHAEKNCSAYDNITFELADIMALEYPDNSFDKVVAGNVIHLLDEPLKALAELNRVCKPDGMLIIPTYMNRDKSNKEKSFANAVGKAGADFKRQFNVDSYLEFFQDAGYSEVNIELAYGRIPCAVAMMRKKMK</sequence>
<dbReference type="Gene3D" id="3.40.50.150">
    <property type="entry name" value="Vaccinia Virus protein VP39"/>
    <property type="match status" value="1"/>
</dbReference>
<accession>A0A223ASI8</accession>
<dbReference type="CDD" id="cd02440">
    <property type="entry name" value="AdoMet_MTases"/>
    <property type="match status" value="1"/>
</dbReference>